<dbReference type="InterPro" id="IPR039845">
    <property type="entry name" value="FAM192A"/>
</dbReference>
<gene>
    <name evidence="5" type="ORF">TrRE_jg6261</name>
</gene>
<feature type="domain" description="FAM192A/Fyv6 N-terminal" evidence="4">
    <location>
        <begin position="5"/>
        <end position="107"/>
    </location>
</feature>
<dbReference type="EMBL" id="BRXZ01000219">
    <property type="protein sequence ID" value="GMI07666.1"/>
    <property type="molecule type" value="Genomic_DNA"/>
</dbReference>
<protein>
    <recommendedName>
        <fullName evidence="4">FAM192A/Fyv6 N-terminal domain-containing protein</fullName>
    </recommendedName>
</protein>
<feature type="region of interest" description="Disordered" evidence="3">
    <location>
        <begin position="34"/>
        <end position="61"/>
    </location>
</feature>
<dbReference type="Pfam" id="PF10187">
    <property type="entry name" value="FAM192A_Fyv6_N"/>
    <property type="match status" value="1"/>
</dbReference>
<evidence type="ECO:0000256" key="1">
    <source>
        <dbReference type="ARBA" id="ARBA00004123"/>
    </source>
</evidence>
<feature type="region of interest" description="Disordered" evidence="3">
    <location>
        <begin position="116"/>
        <end position="137"/>
    </location>
</feature>
<dbReference type="Proteomes" id="UP001165082">
    <property type="component" value="Unassembled WGS sequence"/>
</dbReference>
<evidence type="ECO:0000313" key="5">
    <source>
        <dbReference type="EMBL" id="GMI07666.1"/>
    </source>
</evidence>
<evidence type="ECO:0000313" key="6">
    <source>
        <dbReference type="Proteomes" id="UP001165082"/>
    </source>
</evidence>
<dbReference type="InterPro" id="IPR019331">
    <property type="entry name" value="FAM192A/Fyv6_N"/>
</dbReference>
<dbReference type="GO" id="GO:0005634">
    <property type="term" value="C:nucleus"/>
    <property type="evidence" value="ECO:0007669"/>
    <property type="project" value="UniProtKB-SubCell"/>
</dbReference>
<evidence type="ECO:0000256" key="3">
    <source>
        <dbReference type="SAM" id="MobiDB-lite"/>
    </source>
</evidence>
<comment type="caution">
    <text evidence="5">The sequence shown here is derived from an EMBL/GenBank/DDBJ whole genome shotgun (WGS) entry which is preliminary data.</text>
</comment>
<proteinExistence type="predicted"/>
<keyword evidence="2" id="KW-0539">Nucleus</keyword>
<reference evidence="5" key="1">
    <citation type="submission" date="2022-07" db="EMBL/GenBank/DDBJ databases">
        <title>Genome analysis of Parmales, a sister group of diatoms, reveals the evolutionary specialization of diatoms from phago-mixotrophs to photoautotrophs.</title>
        <authorList>
            <person name="Ban H."/>
            <person name="Sato S."/>
            <person name="Yoshikawa S."/>
            <person name="Kazumasa Y."/>
            <person name="Nakamura Y."/>
            <person name="Ichinomiya M."/>
            <person name="Saitoh K."/>
            <person name="Sato N."/>
            <person name="Blanc-Mathieu R."/>
            <person name="Endo H."/>
            <person name="Kuwata A."/>
            <person name="Ogata H."/>
        </authorList>
    </citation>
    <scope>NUCLEOTIDE SEQUENCE</scope>
</reference>
<accession>A0A9W7CN36</accession>
<dbReference type="PANTHER" id="PTHR13495:SF0">
    <property type="entry name" value="PSME3-INTERACTING PROTEIN"/>
    <property type="match status" value="1"/>
</dbReference>
<organism evidence="5 6">
    <name type="scientific">Triparma retinervis</name>
    <dbReference type="NCBI Taxonomy" id="2557542"/>
    <lineage>
        <taxon>Eukaryota</taxon>
        <taxon>Sar</taxon>
        <taxon>Stramenopiles</taxon>
        <taxon>Ochrophyta</taxon>
        <taxon>Bolidophyceae</taxon>
        <taxon>Parmales</taxon>
        <taxon>Triparmaceae</taxon>
        <taxon>Triparma</taxon>
    </lineage>
</organism>
<feature type="compositionally biased region" description="Basic and acidic residues" evidence="3">
    <location>
        <begin position="50"/>
        <end position="61"/>
    </location>
</feature>
<keyword evidence="6" id="KW-1185">Reference proteome</keyword>
<sequence length="192" mass="21485">MSLNFVASSVLQVADGVNEETEQQIENAETEAVRRNAKNSGGIGLFDQLQKNKDDKEESMMEKRNALMGVRPLEEEDVQHLNSYLERKTEAREKRKLEDDAEVEIFKRTREMRKGGVMDVGGEGEGEGKEDLGGRGAEVGGAKAVEKFMKEEVAEVKIQVKKLKKRKMEKKVIVEKVEESSNLFGGYGSDSD</sequence>
<dbReference type="OrthoDB" id="200124at2759"/>
<dbReference type="PANTHER" id="PTHR13495">
    <property type="entry name" value="NEFA-INTERACTING NUCLEAR PROTEIN NIP30"/>
    <property type="match status" value="1"/>
</dbReference>
<evidence type="ECO:0000259" key="4">
    <source>
        <dbReference type="Pfam" id="PF10187"/>
    </source>
</evidence>
<dbReference type="AlphaFoldDB" id="A0A9W7CN36"/>
<name>A0A9W7CN36_9STRA</name>
<comment type="subcellular location">
    <subcellularLocation>
        <location evidence="1">Nucleus</location>
    </subcellularLocation>
</comment>
<evidence type="ECO:0000256" key="2">
    <source>
        <dbReference type="ARBA" id="ARBA00023242"/>
    </source>
</evidence>